<keyword evidence="2" id="KW-1185">Reference proteome</keyword>
<name>A0A1H2XWX6_9BACL</name>
<organism evidence="1 2">
    <name type="scientific">Alicyclobacillus hesperidum</name>
    <dbReference type="NCBI Taxonomy" id="89784"/>
    <lineage>
        <taxon>Bacteria</taxon>
        <taxon>Bacillati</taxon>
        <taxon>Bacillota</taxon>
        <taxon>Bacilli</taxon>
        <taxon>Bacillales</taxon>
        <taxon>Alicyclobacillaceae</taxon>
        <taxon>Alicyclobacillus</taxon>
    </lineage>
</organism>
<evidence type="ECO:0000313" key="1">
    <source>
        <dbReference type="EMBL" id="SDW97108.1"/>
    </source>
</evidence>
<dbReference type="STRING" id="89784.SAMN04489725_1252"/>
<evidence type="ECO:0000313" key="2">
    <source>
        <dbReference type="Proteomes" id="UP000182589"/>
    </source>
</evidence>
<dbReference type="Proteomes" id="UP000182589">
    <property type="component" value="Unassembled WGS sequence"/>
</dbReference>
<dbReference type="EMBL" id="FNOJ01000025">
    <property type="protein sequence ID" value="SDW97108.1"/>
    <property type="molecule type" value="Genomic_DNA"/>
</dbReference>
<reference evidence="2" key="1">
    <citation type="submission" date="2016-10" db="EMBL/GenBank/DDBJ databases">
        <authorList>
            <person name="Varghese N."/>
        </authorList>
    </citation>
    <scope>NUCLEOTIDE SEQUENCE [LARGE SCALE GENOMIC DNA]</scope>
    <source>
        <strain evidence="2">DSM 12489</strain>
    </source>
</reference>
<accession>A0A1H2XWX6</accession>
<protein>
    <submittedName>
        <fullName evidence="1">Uncharacterized protein</fullName>
    </submittedName>
</protein>
<gene>
    <name evidence="1" type="ORF">SAMN04489725_1252</name>
</gene>
<proteinExistence type="predicted"/>
<dbReference type="AlphaFoldDB" id="A0A1H2XWX6"/>
<sequence length="41" mass="4220">MKKLVLSGCLVVATMLGLTTLKPADGVIPPVLSLTIQSTPL</sequence>